<dbReference type="GO" id="GO:0070181">
    <property type="term" value="F:small ribosomal subunit rRNA binding"/>
    <property type="evidence" value="ECO:0007669"/>
    <property type="project" value="TreeGrafter"/>
</dbReference>
<dbReference type="GO" id="GO:0006412">
    <property type="term" value="P:translation"/>
    <property type="evidence" value="ECO:0007669"/>
    <property type="project" value="UniProtKB-UniRule"/>
</dbReference>
<keyword evidence="4" id="KW-0699">rRNA-binding</keyword>
<dbReference type="GO" id="GO:0005737">
    <property type="term" value="C:cytoplasm"/>
    <property type="evidence" value="ECO:0007669"/>
    <property type="project" value="UniProtKB-ARBA"/>
</dbReference>
<protein>
    <recommendedName>
        <fullName evidence="3 4">Small ribosomal subunit protein bS6</fullName>
    </recommendedName>
</protein>
<name>E1II13_9CHLR</name>
<dbReference type="SUPFAM" id="SSF54995">
    <property type="entry name" value="Ribosomal protein S6"/>
    <property type="match status" value="1"/>
</dbReference>
<gene>
    <name evidence="4" type="primary">rpsF</name>
    <name evidence="5" type="ORF">OSCT_2964</name>
</gene>
<dbReference type="PANTHER" id="PTHR21011:SF1">
    <property type="entry name" value="SMALL RIBOSOMAL SUBUNIT PROTEIN BS6M"/>
    <property type="match status" value="1"/>
</dbReference>
<keyword evidence="4" id="KW-0694">RNA-binding</keyword>
<dbReference type="OrthoDB" id="9812702at2"/>
<dbReference type="GO" id="GO:1990904">
    <property type="term" value="C:ribonucleoprotein complex"/>
    <property type="evidence" value="ECO:0007669"/>
    <property type="project" value="UniProtKB-KW"/>
</dbReference>
<comment type="function">
    <text evidence="2 4">Binds together with bS18 to 16S ribosomal RNA.</text>
</comment>
<dbReference type="STRING" id="765420.OSCT_2964"/>
<evidence type="ECO:0000313" key="6">
    <source>
        <dbReference type="Proteomes" id="UP000054010"/>
    </source>
</evidence>
<dbReference type="HOGENOM" id="CLU_113441_5_1_0"/>
<dbReference type="CDD" id="cd00473">
    <property type="entry name" value="bS6"/>
    <property type="match status" value="1"/>
</dbReference>
<dbReference type="GO" id="GO:0005840">
    <property type="term" value="C:ribosome"/>
    <property type="evidence" value="ECO:0007669"/>
    <property type="project" value="UniProtKB-KW"/>
</dbReference>
<dbReference type="Pfam" id="PF01250">
    <property type="entry name" value="Ribosomal_S6"/>
    <property type="match status" value="1"/>
</dbReference>
<proteinExistence type="inferred from homology"/>
<evidence type="ECO:0000256" key="4">
    <source>
        <dbReference type="HAMAP-Rule" id="MF_00360"/>
    </source>
</evidence>
<evidence type="ECO:0000256" key="1">
    <source>
        <dbReference type="ARBA" id="ARBA00009512"/>
    </source>
</evidence>
<evidence type="ECO:0000313" key="5">
    <source>
        <dbReference type="EMBL" id="EFO79131.1"/>
    </source>
</evidence>
<sequence length="133" mass="14836">MRERRRNYELMIIISPLHANEEGVTATVERISQSITNAGGEVAGVNQSPPWGRRKLAYPIREYASGEASRRNFTEGYYALFTFSLAAAKVAEVERTLKLTDSVMRHLITLVEQKAIPAEEVAEEAEPVADQAE</sequence>
<dbReference type="InterPro" id="IPR000529">
    <property type="entry name" value="Ribosomal_bS6"/>
</dbReference>
<keyword evidence="4 5" id="KW-0689">Ribosomal protein</keyword>
<dbReference type="GO" id="GO:0003735">
    <property type="term" value="F:structural constituent of ribosome"/>
    <property type="evidence" value="ECO:0007669"/>
    <property type="project" value="InterPro"/>
</dbReference>
<dbReference type="Proteomes" id="UP000054010">
    <property type="component" value="Unassembled WGS sequence"/>
</dbReference>
<dbReference type="InterPro" id="IPR035980">
    <property type="entry name" value="Ribosomal_bS6_sf"/>
</dbReference>
<dbReference type="Gene3D" id="3.30.70.60">
    <property type="match status" value="1"/>
</dbReference>
<dbReference type="PANTHER" id="PTHR21011">
    <property type="entry name" value="MITOCHONDRIAL 28S RIBOSOMAL PROTEIN S6"/>
    <property type="match status" value="1"/>
</dbReference>
<dbReference type="NCBIfam" id="TIGR00166">
    <property type="entry name" value="S6"/>
    <property type="match status" value="1"/>
</dbReference>
<evidence type="ECO:0000256" key="3">
    <source>
        <dbReference type="ARBA" id="ARBA00035294"/>
    </source>
</evidence>
<keyword evidence="4" id="KW-0687">Ribonucleoprotein</keyword>
<comment type="caution">
    <text evidence="5">The sequence shown here is derived from an EMBL/GenBank/DDBJ whole genome shotgun (WGS) entry which is preliminary data.</text>
</comment>
<dbReference type="AlphaFoldDB" id="E1II13"/>
<keyword evidence="6" id="KW-1185">Reference proteome</keyword>
<reference evidence="5 6" key="1">
    <citation type="journal article" date="2011" name="J. Bacteriol.">
        <title>Draft genome sequence of the anoxygenic filamentous phototrophic bacterium Oscillochloris trichoides subsp. DG-6.</title>
        <authorList>
            <person name="Kuznetsov B.B."/>
            <person name="Ivanovsky R.N."/>
            <person name="Keppen O.I."/>
            <person name="Sukhacheva M.V."/>
            <person name="Bumazhkin B.K."/>
            <person name="Patutina E.O."/>
            <person name="Beletsky A.V."/>
            <person name="Mardanov A.V."/>
            <person name="Baslerov R.V."/>
            <person name="Panteleeva A.N."/>
            <person name="Kolganova T.V."/>
            <person name="Ravin N.V."/>
            <person name="Skryabin K.G."/>
        </authorList>
    </citation>
    <scope>NUCLEOTIDE SEQUENCE [LARGE SCALE GENOMIC DNA]</scope>
    <source>
        <strain evidence="5 6">DG-6</strain>
    </source>
</reference>
<organism evidence="5 6">
    <name type="scientific">Oscillochloris trichoides DG-6</name>
    <dbReference type="NCBI Taxonomy" id="765420"/>
    <lineage>
        <taxon>Bacteria</taxon>
        <taxon>Bacillati</taxon>
        <taxon>Chloroflexota</taxon>
        <taxon>Chloroflexia</taxon>
        <taxon>Chloroflexales</taxon>
        <taxon>Chloroflexineae</taxon>
        <taxon>Oscillochloridaceae</taxon>
        <taxon>Oscillochloris</taxon>
    </lineage>
</organism>
<dbReference type="InterPro" id="IPR014717">
    <property type="entry name" value="Transl_elong_EF1B/ribsomal_bS6"/>
</dbReference>
<accession>E1II13</accession>
<dbReference type="InterPro" id="IPR020814">
    <property type="entry name" value="Ribosomal_S6_plastid/chlpt"/>
</dbReference>
<comment type="similarity">
    <text evidence="1 4">Belongs to the bacterial ribosomal protein bS6 family.</text>
</comment>
<dbReference type="eggNOG" id="COG0360">
    <property type="taxonomic scope" value="Bacteria"/>
</dbReference>
<evidence type="ECO:0000256" key="2">
    <source>
        <dbReference type="ARBA" id="ARBA00035104"/>
    </source>
</evidence>
<dbReference type="EMBL" id="ADVR01000122">
    <property type="protein sequence ID" value="EFO79131.1"/>
    <property type="molecule type" value="Genomic_DNA"/>
</dbReference>
<dbReference type="HAMAP" id="MF_00360">
    <property type="entry name" value="Ribosomal_bS6"/>
    <property type="match status" value="1"/>
</dbReference>